<comment type="caution">
    <text evidence="2">The sequence shown here is derived from an EMBL/GenBank/DDBJ whole genome shotgun (WGS) entry which is preliminary data.</text>
</comment>
<sequence>MFMKALLLPIMGPIDGVVWIAKKIEERANTEFNDQENLHKQLLTLQLSFDIGEITEEEYEAQEEEILLRIQALEEQARLEAESEAQEEEAFGEESQETTQVVGYEALEEVYQATTEYEQEENQNLILLP</sequence>
<dbReference type="EMBL" id="JANQDH010000117">
    <property type="protein sequence ID" value="MDH6062141.1"/>
    <property type="molecule type" value="Genomic_DNA"/>
</dbReference>
<evidence type="ECO:0000256" key="1">
    <source>
        <dbReference type="SAM" id="MobiDB-lite"/>
    </source>
</evidence>
<evidence type="ECO:0000313" key="3">
    <source>
        <dbReference type="Proteomes" id="UP001159387"/>
    </source>
</evidence>
<dbReference type="Proteomes" id="UP001159387">
    <property type="component" value="Unassembled WGS sequence"/>
</dbReference>
<feature type="region of interest" description="Disordered" evidence="1">
    <location>
        <begin position="78"/>
        <end position="99"/>
    </location>
</feature>
<name>A0AA43KD54_9CYAN</name>
<protein>
    <submittedName>
        <fullName evidence="2">Gas vesicle protein GvpG</fullName>
    </submittedName>
</protein>
<organism evidence="2 3">
    <name type="scientific">Chrysosporum bergii ANA360D</name>
    <dbReference type="NCBI Taxonomy" id="617107"/>
    <lineage>
        <taxon>Bacteria</taxon>
        <taxon>Bacillati</taxon>
        <taxon>Cyanobacteriota</taxon>
        <taxon>Cyanophyceae</taxon>
        <taxon>Nostocales</taxon>
        <taxon>Nodulariaceae</taxon>
        <taxon>Chrysosporum</taxon>
    </lineage>
</organism>
<accession>A0AA43KD54</accession>
<feature type="compositionally biased region" description="Acidic residues" evidence="1">
    <location>
        <begin position="82"/>
        <end position="96"/>
    </location>
</feature>
<evidence type="ECO:0000313" key="2">
    <source>
        <dbReference type="EMBL" id="MDH6062141.1"/>
    </source>
</evidence>
<reference evidence="2 3" key="1">
    <citation type="journal article" date="2023" name="J. Phycol.">
        <title>Chrysosporum ovalisporum is synonymous with the true-branching cyanobacterium Umezakia natans (Nostocales/Aphanizomenonaceae).</title>
        <authorList>
            <person name="McGregor G.B."/>
            <person name="Sendall B.C."/>
            <person name="Niiyama Y."/>
            <person name="Tuji A."/>
            <person name="Willis A."/>
        </authorList>
    </citation>
    <scope>NUCLEOTIDE SEQUENCE [LARGE SCALE GENOMIC DNA]</scope>
    <source>
        <strain evidence="2 3">ANA360D</strain>
    </source>
</reference>
<keyword evidence="3" id="KW-1185">Reference proteome</keyword>
<dbReference type="RefSeq" id="WP_280656082.1">
    <property type="nucleotide sequence ID" value="NZ_JANQDH010000117.1"/>
</dbReference>
<proteinExistence type="predicted"/>
<dbReference type="Pfam" id="PF05120">
    <property type="entry name" value="GvpG"/>
    <property type="match status" value="1"/>
</dbReference>
<dbReference type="InterPro" id="IPR007804">
    <property type="entry name" value="GvpG"/>
</dbReference>
<dbReference type="AlphaFoldDB" id="A0AA43KD54"/>
<gene>
    <name evidence="2" type="ORF">NWP17_17155</name>
</gene>